<dbReference type="PANTHER" id="PTHR43737:SF1">
    <property type="entry name" value="DUF1501 DOMAIN-CONTAINING PROTEIN"/>
    <property type="match status" value="1"/>
</dbReference>
<evidence type="ECO:0008006" key="4">
    <source>
        <dbReference type="Google" id="ProtNLM"/>
    </source>
</evidence>
<sequence length="516" mass="53959">MTHGRYTRRQLLRITGGMSMLGAAAPFAAQLAAAGNAASQSAPDYRALVCVFLFGGNDSHNMVLATDNDSWGRYFAARNTGNDPIALMPVGTPPTPVGATNAVTGRVSAADSPEAWGGVLPIVPRTLNPIPAGTNASVRTFALHPFMQPVKDLFDADRLAVVANVGTLIQPITKAQYEARTVPFPANLFSHNDQQSTWQAGQTEGARTGWGGRFGDLLSSQNGTSSLFTAVSTAGNAVFLSGQSVVQYQMSTGAQPAVVITGQSGTSLFGSTVAPGRVREIITDTNSASVFAADYATTTGRSIGASTTLNTVFGSSAVTGVAAAPAYRNPITGAIENNTLATQLQTVARMIAAAPALGIRRQVFFVSLGGWDTHDFQNAAQGNNLARVAHALSYFDGALGNLGGVNMREAVTTFTASDFSRTFTTNGDGTDHAWGGHHLVMGGSVRGGDIYGQYPTLGVDLGAFRNPDMSRSYLVPTTSVDQYGATMGRWLGVSESNLDVIFPNLRNMASRGLGFL</sequence>
<dbReference type="PANTHER" id="PTHR43737">
    <property type="entry name" value="BLL7424 PROTEIN"/>
    <property type="match status" value="1"/>
</dbReference>
<dbReference type="EMBL" id="NCEB01000025">
    <property type="protein sequence ID" value="OYX32112.1"/>
    <property type="molecule type" value="Genomic_DNA"/>
</dbReference>
<evidence type="ECO:0000256" key="1">
    <source>
        <dbReference type="SAM" id="SignalP"/>
    </source>
</evidence>
<comment type="caution">
    <text evidence="2">The sequence shown here is derived from an EMBL/GenBank/DDBJ whole genome shotgun (WGS) entry which is preliminary data.</text>
</comment>
<keyword evidence="1" id="KW-0732">Signal</keyword>
<dbReference type="Proteomes" id="UP000215595">
    <property type="component" value="Unassembled WGS sequence"/>
</dbReference>
<evidence type="ECO:0000313" key="3">
    <source>
        <dbReference type="Proteomes" id="UP000215595"/>
    </source>
</evidence>
<protein>
    <recommendedName>
        <fullName evidence="4">Tat pathway signal protein</fullName>
    </recommendedName>
</protein>
<dbReference type="InterPro" id="IPR006311">
    <property type="entry name" value="TAT_signal"/>
</dbReference>
<accession>A0A258FK10</accession>
<reference evidence="2 3" key="1">
    <citation type="submission" date="2017-03" db="EMBL/GenBank/DDBJ databases">
        <title>Lifting the veil on microbial sulfur biogeochemistry in mining wastewaters.</title>
        <authorList>
            <person name="Kantor R.S."/>
            <person name="Colenbrander Nelson T."/>
            <person name="Marshall S."/>
            <person name="Bennett D."/>
            <person name="Apte S."/>
            <person name="Camacho D."/>
            <person name="Thomas B.C."/>
            <person name="Warren L.A."/>
            <person name="Banfield J.F."/>
        </authorList>
    </citation>
    <scope>NUCLEOTIDE SEQUENCE [LARGE SCALE GENOMIC DNA]</scope>
    <source>
        <strain evidence="2">32-69-9</strain>
    </source>
</reference>
<evidence type="ECO:0000313" key="2">
    <source>
        <dbReference type="EMBL" id="OYX32112.1"/>
    </source>
</evidence>
<dbReference type="PROSITE" id="PS51318">
    <property type="entry name" value="TAT"/>
    <property type="match status" value="1"/>
</dbReference>
<dbReference type="Pfam" id="PF07394">
    <property type="entry name" value="DUF1501"/>
    <property type="match status" value="1"/>
</dbReference>
<feature type="chain" id="PRO_5012514049" description="Tat pathway signal protein" evidence="1">
    <location>
        <begin position="29"/>
        <end position="516"/>
    </location>
</feature>
<proteinExistence type="predicted"/>
<dbReference type="AlphaFoldDB" id="A0A258FK10"/>
<gene>
    <name evidence="2" type="ORF">B7Z01_11670</name>
</gene>
<feature type="signal peptide" evidence="1">
    <location>
        <begin position="1"/>
        <end position="28"/>
    </location>
</feature>
<organism evidence="2 3">
    <name type="scientific">Brevundimonas subvibrioides</name>
    <dbReference type="NCBI Taxonomy" id="74313"/>
    <lineage>
        <taxon>Bacteria</taxon>
        <taxon>Pseudomonadati</taxon>
        <taxon>Pseudomonadota</taxon>
        <taxon>Alphaproteobacteria</taxon>
        <taxon>Caulobacterales</taxon>
        <taxon>Caulobacteraceae</taxon>
        <taxon>Brevundimonas</taxon>
    </lineage>
</organism>
<name>A0A258FK10_9CAUL</name>
<dbReference type="InterPro" id="IPR010869">
    <property type="entry name" value="DUF1501"/>
</dbReference>